<dbReference type="Gene3D" id="3.40.50.720">
    <property type="entry name" value="NAD(P)-binding Rossmann-like Domain"/>
    <property type="match status" value="1"/>
</dbReference>
<dbReference type="InterPro" id="IPR036291">
    <property type="entry name" value="NAD(P)-bd_dom_sf"/>
</dbReference>
<dbReference type="InterPro" id="IPR002347">
    <property type="entry name" value="SDR_fam"/>
</dbReference>
<dbReference type="Proteomes" id="UP001610446">
    <property type="component" value="Unassembled WGS sequence"/>
</dbReference>
<organism evidence="2 3">
    <name type="scientific">Aspergillus pseudoustus</name>
    <dbReference type="NCBI Taxonomy" id="1810923"/>
    <lineage>
        <taxon>Eukaryota</taxon>
        <taxon>Fungi</taxon>
        <taxon>Dikarya</taxon>
        <taxon>Ascomycota</taxon>
        <taxon>Pezizomycotina</taxon>
        <taxon>Eurotiomycetes</taxon>
        <taxon>Eurotiomycetidae</taxon>
        <taxon>Eurotiales</taxon>
        <taxon>Aspergillaceae</taxon>
        <taxon>Aspergillus</taxon>
        <taxon>Aspergillus subgen. Nidulantes</taxon>
    </lineage>
</organism>
<evidence type="ECO:0000313" key="3">
    <source>
        <dbReference type="Proteomes" id="UP001610446"/>
    </source>
</evidence>
<name>A0ABR4KEY9_9EURO</name>
<dbReference type="PRINTS" id="PR00081">
    <property type="entry name" value="GDHRDH"/>
</dbReference>
<dbReference type="EMBL" id="JBFXLU010000036">
    <property type="protein sequence ID" value="KAL2850592.1"/>
    <property type="molecule type" value="Genomic_DNA"/>
</dbReference>
<reference evidence="2 3" key="1">
    <citation type="submission" date="2024-07" db="EMBL/GenBank/DDBJ databases">
        <title>Section-level genome sequencing and comparative genomics of Aspergillus sections Usti and Cavernicolus.</title>
        <authorList>
            <consortium name="Lawrence Berkeley National Laboratory"/>
            <person name="Nybo J.L."/>
            <person name="Vesth T.C."/>
            <person name="Theobald S."/>
            <person name="Frisvad J.C."/>
            <person name="Larsen T.O."/>
            <person name="Kjaerboelling I."/>
            <person name="Rothschild-Mancinelli K."/>
            <person name="Lyhne E.K."/>
            <person name="Kogle M.E."/>
            <person name="Barry K."/>
            <person name="Clum A."/>
            <person name="Na H."/>
            <person name="Ledsgaard L."/>
            <person name="Lin J."/>
            <person name="Lipzen A."/>
            <person name="Kuo A."/>
            <person name="Riley R."/>
            <person name="Mondo S."/>
            <person name="Labutti K."/>
            <person name="Haridas S."/>
            <person name="Pangalinan J."/>
            <person name="Salamov A.A."/>
            <person name="Simmons B.A."/>
            <person name="Magnuson J.K."/>
            <person name="Chen J."/>
            <person name="Drula E."/>
            <person name="Henrissat B."/>
            <person name="Wiebenga A."/>
            <person name="Lubbers R.J."/>
            <person name="Gomes A.C."/>
            <person name="Makela M.R."/>
            <person name="Stajich J."/>
            <person name="Grigoriev I.V."/>
            <person name="Mortensen U.H."/>
            <person name="De Vries R.P."/>
            <person name="Baker S.E."/>
            <person name="Andersen M.R."/>
        </authorList>
    </citation>
    <scope>NUCLEOTIDE SEQUENCE [LARGE SCALE GENOMIC DNA]</scope>
    <source>
        <strain evidence="2 3">CBS 123904</strain>
    </source>
</reference>
<dbReference type="Pfam" id="PF00106">
    <property type="entry name" value="adh_short"/>
    <property type="match status" value="1"/>
</dbReference>
<dbReference type="PANTHER" id="PTHR43157:SF61">
    <property type="entry name" value="DEHYDROGENASE_REDUCTASE FAMILY PROTEIN, PUTATIVE (AFU_ORTHOLOGUE AFUA_3G01250)-RELATED"/>
    <property type="match status" value="1"/>
</dbReference>
<dbReference type="PANTHER" id="PTHR43157">
    <property type="entry name" value="PHOSPHATIDYLINOSITOL-GLYCAN BIOSYNTHESIS CLASS F PROTEIN-RELATED"/>
    <property type="match status" value="1"/>
</dbReference>
<sequence>MSDDIAKQPRDLPILLTKEVVTGGIYIVTGANTGLGLEAAKHLVCLGAAKVILAVRRPANGETARKEIDAATGTSGIAEVWPLNLSSYDSVKAFAVRAEKELERIDAVIENAAVAAGERILAEGHTLPLTVNVLGTFLLAVLLLPQLRKSSERYGILPRLAFITSSSAFDIRGPWEAIREDPFNGIDAFGGDELMKTYVRLLKQFPQTGGEAGYPLSKLMDTLLTRELASLLPVEKGKVVINTSCPGLCITELDRNGSPAFREHLRQLREESGRTAEEGSRTLLAGAALGKESHGRYLMHCEIRDDRLPEWMTEAKYQKRLWDLLASELEAVAPGCVQKALQV</sequence>
<evidence type="ECO:0008006" key="4">
    <source>
        <dbReference type="Google" id="ProtNLM"/>
    </source>
</evidence>
<keyword evidence="1" id="KW-0560">Oxidoreductase</keyword>
<dbReference type="SUPFAM" id="SSF51735">
    <property type="entry name" value="NAD(P)-binding Rossmann-fold domains"/>
    <property type="match status" value="1"/>
</dbReference>
<proteinExistence type="predicted"/>
<keyword evidence="3" id="KW-1185">Reference proteome</keyword>
<comment type="caution">
    <text evidence="2">The sequence shown here is derived from an EMBL/GenBank/DDBJ whole genome shotgun (WGS) entry which is preliminary data.</text>
</comment>
<accession>A0ABR4KEY9</accession>
<gene>
    <name evidence="2" type="ORF">BJY01DRAFT_245432</name>
</gene>
<evidence type="ECO:0000313" key="2">
    <source>
        <dbReference type="EMBL" id="KAL2850592.1"/>
    </source>
</evidence>
<evidence type="ECO:0000256" key="1">
    <source>
        <dbReference type="ARBA" id="ARBA00023002"/>
    </source>
</evidence>
<protein>
    <recommendedName>
        <fullName evidence="4">NAD(P)-binding protein</fullName>
    </recommendedName>
</protein>